<organism evidence="2 3">
    <name type="scientific">Nelumbo nucifera</name>
    <name type="common">Sacred lotus</name>
    <dbReference type="NCBI Taxonomy" id="4432"/>
    <lineage>
        <taxon>Eukaryota</taxon>
        <taxon>Viridiplantae</taxon>
        <taxon>Streptophyta</taxon>
        <taxon>Embryophyta</taxon>
        <taxon>Tracheophyta</taxon>
        <taxon>Spermatophyta</taxon>
        <taxon>Magnoliopsida</taxon>
        <taxon>Proteales</taxon>
        <taxon>Nelumbonaceae</taxon>
        <taxon>Nelumbo</taxon>
    </lineage>
</organism>
<evidence type="ECO:0000313" key="2">
    <source>
        <dbReference type="EMBL" id="DAD26173.1"/>
    </source>
</evidence>
<evidence type="ECO:0000256" key="1">
    <source>
        <dbReference type="SAM" id="MobiDB-lite"/>
    </source>
</evidence>
<gene>
    <name evidence="2" type="ORF">HUJ06_027641</name>
</gene>
<name>A0A822Y2I7_NELNU</name>
<dbReference type="Proteomes" id="UP000607653">
    <property type="component" value="Unassembled WGS sequence"/>
</dbReference>
<dbReference type="EMBL" id="DUZY01000002">
    <property type="protein sequence ID" value="DAD26173.1"/>
    <property type="molecule type" value="Genomic_DNA"/>
</dbReference>
<comment type="caution">
    <text evidence="2">The sequence shown here is derived from an EMBL/GenBank/DDBJ whole genome shotgun (WGS) entry which is preliminary data.</text>
</comment>
<feature type="region of interest" description="Disordered" evidence="1">
    <location>
        <begin position="1"/>
        <end position="24"/>
    </location>
</feature>
<accession>A0A822Y2I7</accession>
<protein>
    <submittedName>
        <fullName evidence="2">Uncharacterized protein</fullName>
    </submittedName>
</protein>
<sequence length="81" mass="8859">MMKEVKKVSPQGSTGLSPSTDDVSPLFLWNPPKPSLVKVNTDGIFVRIRLGGYGFVIRSNNDSFLVGKMGPFKVSSPLYVE</sequence>
<proteinExistence type="predicted"/>
<evidence type="ECO:0000313" key="3">
    <source>
        <dbReference type="Proteomes" id="UP000607653"/>
    </source>
</evidence>
<feature type="compositionally biased region" description="Polar residues" evidence="1">
    <location>
        <begin position="10"/>
        <end position="22"/>
    </location>
</feature>
<reference evidence="2 3" key="1">
    <citation type="journal article" date="2020" name="Mol. Biol. Evol.">
        <title>Distinct Expression and Methylation Patterns for Genes with Different Fates following a Single Whole-Genome Duplication in Flowering Plants.</title>
        <authorList>
            <person name="Shi T."/>
            <person name="Rahmani R.S."/>
            <person name="Gugger P.F."/>
            <person name="Wang M."/>
            <person name="Li H."/>
            <person name="Zhang Y."/>
            <person name="Li Z."/>
            <person name="Wang Q."/>
            <person name="Van de Peer Y."/>
            <person name="Marchal K."/>
            <person name="Chen J."/>
        </authorList>
    </citation>
    <scope>NUCLEOTIDE SEQUENCE [LARGE SCALE GENOMIC DNA]</scope>
    <source>
        <tissue evidence="2">Leaf</tissue>
    </source>
</reference>
<keyword evidence="3" id="KW-1185">Reference proteome</keyword>
<dbReference type="AlphaFoldDB" id="A0A822Y2I7"/>